<dbReference type="AlphaFoldDB" id="A0A0K1QA62"/>
<accession>A0A0K1QA62</accession>
<gene>
    <name evidence="1" type="ORF">AKJ09_09344</name>
</gene>
<keyword evidence="2" id="KW-1185">Reference proteome</keyword>
<sequence>MIERFREPEILVIDTSREASPGSLRDLCVRRGVAALAPVTCSRHERWN</sequence>
<protein>
    <submittedName>
        <fullName evidence="1">Uncharacterized protein</fullName>
    </submittedName>
</protein>
<evidence type="ECO:0000313" key="1">
    <source>
        <dbReference type="EMBL" id="AKV02681.1"/>
    </source>
</evidence>
<evidence type="ECO:0000313" key="2">
    <source>
        <dbReference type="Proteomes" id="UP000064967"/>
    </source>
</evidence>
<organism evidence="1 2">
    <name type="scientific">Labilithrix luteola</name>
    <dbReference type="NCBI Taxonomy" id="1391654"/>
    <lineage>
        <taxon>Bacteria</taxon>
        <taxon>Pseudomonadati</taxon>
        <taxon>Myxococcota</taxon>
        <taxon>Polyangia</taxon>
        <taxon>Polyangiales</taxon>
        <taxon>Labilitrichaceae</taxon>
        <taxon>Labilithrix</taxon>
    </lineage>
</organism>
<reference evidence="1 2" key="1">
    <citation type="submission" date="2015-08" db="EMBL/GenBank/DDBJ databases">
        <authorList>
            <person name="Babu N.S."/>
            <person name="Beckwith C.J."/>
            <person name="Beseler K.G."/>
            <person name="Brison A."/>
            <person name="Carone J.V."/>
            <person name="Caskin T.P."/>
            <person name="Diamond M."/>
            <person name="Durham M.E."/>
            <person name="Foxe J.M."/>
            <person name="Go M."/>
            <person name="Henderson B.A."/>
            <person name="Jones I.B."/>
            <person name="McGettigan J.A."/>
            <person name="Micheletti S.J."/>
            <person name="Nasrallah M.E."/>
            <person name="Ortiz D."/>
            <person name="Piller C.R."/>
            <person name="Privatt S.R."/>
            <person name="Schneider S.L."/>
            <person name="Sharp S."/>
            <person name="Smith T.C."/>
            <person name="Stanton J.D."/>
            <person name="Ullery H.E."/>
            <person name="Wilson R.J."/>
            <person name="Serrano M.G."/>
            <person name="Buck G."/>
            <person name="Lee V."/>
            <person name="Wang Y."/>
            <person name="Carvalho R."/>
            <person name="Voegtly L."/>
            <person name="Shi R."/>
            <person name="Duckworth R."/>
            <person name="Johnson A."/>
            <person name="Loviza R."/>
            <person name="Walstead R."/>
            <person name="Shah Z."/>
            <person name="Kiflezghi M."/>
            <person name="Wade K."/>
            <person name="Ball S.L."/>
            <person name="Bradley K.W."/>
            <person name="Asai D.J."/>
            <person name="Bowman C.A."/>
            <person name="Russell D.A."/>
            <person name="Pope W.H."/>
            <person name="Jacobs-Sera D."/>
            <person name="Hendrix R.W."/>
            <person name="Hatfull G.F."/>
        </authorList>
    </citation>
    <scope>NUCLEOTIDE SEQUENCE [LARGE SCALE GENOMIC DNA]</scope>
    <source>
        <strain evidence="1 2">DSM 27648</strain>
    </source>
</reference>
<name>A0A0K1QA62_9BACT</name>
<proteinExistence type="predicted"/>
<dbReference type="KEGG" id="llu:AKJ09_09344"/>
<dbReference type="EMBL" id="CP012333">
    <property type="protein sequence ID" value="AKV02681.1"/>
    <property type="molecule type" value="Genomic_DNA"/>
</dbReference>
<dbReference type="Proteomes" id="UP000064967">
    <property type="component" value="Chromosome"/>
</dbReference>